<dbReference type="Gene3D" id="3.10.450.40">
    <property type="match status" value="1"/>
</dbReference>
<comment type="caution">
    <text evidence="1">The sequence shown here is derived from an EMBL/GenBank/DDBJ whole genome shotgun (WGS) entry which is preliminary data.</text>
</comment>
<reference evidence="1 2" key="1">
    <citation type="submission" date="2021-02" db="EMBL/GenBank/DDBJ databases">
        <title>Actinophytocola xerophila sp. nov., isolated from soil of cotton cropping field.</title>
        <authorList>
            <person name="Huang R."/>
            <person name="Chen X."/>
            <person name="Ge X."/>
            <person name="Liu W."/>
        </authorList>
    </citation>
    <scope>NUCLEOTIDE SEQUENCE [LARGE SCALE GENOMIC DNA]</scope>
    <source>
        <strain evidence="1 2">S1-96</strain>
    </source>
</reference>
<dbReference type="InterPro" id="IPR044673">
    <property type="entry name" value="DCL-like"/>
</dbReference>
<dbReference type="PANTHER" id="PTHR33415:SF12">
    <property type="entry name" value="PROTEIN EMBRYO DEFECTIVE 514"/>
    <property type="match status" value="1"/>
</dbReference>
<evidence type="ECO:0000313" key="2">
    <source>
        <dbReference type="Proteomes" id="UP001156441"/>
    </source>
</evidence>
<organism evidence="1 2">
    <name type="scientific">Actinophytocola gossypii</name>
    <dbReference type="NCBI Taxonomy" id="2812003"/>
    <lineage>
        <taxon>Bacteria</taxon>
        <taxon>Bacillati</taxon>
        <taxon>Actinomycetota</taxon>
        <taxon>Actinomycetes</taxon>
        <taxon>Pseudonocardiales</taxon>
        <taxon>Pseudonocardiaceae</taxon>
    </lineage>
</organism>
<dbReference type="EMBL" id="JAFFZE010000003">
    <property type="protein sequence ID" value="MCT2581747.1"/>
    <property type="molecule type" value="Genomic_DNA"/>
</dbReference>
<accession>A0ABT2J1L2</accession>
<dbReference type="Pfam" id="PF11523">
    <property type="entry name" value="DUF3223"/>
    <property type="match status" value="1"/>
</dbReference>
<sequence length="234" mass="26743">MPRNPVLVGDRSFALKKDAEQACRDVLYRYDPGQRVTGIADEQFLLDLLELHPERDEKLGCGVAHFEVRVNPKFVRQRSFYLVRVDRSETDFSFMKCLRPPSHRRLVMGAMRHEVSNQVYEFAEETYCSPAPVLCAVTGRVVAREEAHVDHSSPTFLELAEQFVGEQGGWDEMVIARADGSIGVQLGRDDQARAWRDYHRRNATLRVVSIEANLYRCSSGVRECVVSGPWRQQT</sequence>
<gene>
    <name evidence="1" type="ORF">JT362_01255</name>
</gene>
<protein>
    <submittedName>
        <fullName evidence="1">DCL family protein</fullName>
    </submittedName>
</protein>
<dbReference type="Proteomes" id="UP001156441">
    <property type="component" value="Unassembled WGS sequence"/>
</dbReference>
<dbReference type="PANTHER" id="PTHR33415">
    <property type="entry name" value="PROTEIN EMBRYO DEFECTIVE 514"/>
    <property type="match status" value="1"/>
</dbReference>
<name>A0ABT2J1L2_9PSEU</name>
<proteinExistence type="predicted"/>
<keyword evidence="2" id="KW-1185">Reference proteome</keyword>
<evidence type="ECO:0000313" key="1">
    <source>
        <dbReference type="EMBL" id="MCT2581747.1"/>
    </source>
</evidence>
<dbReference type="RefSeq" id="WP_260189101.1">
    <property type="nucleotide sequence ID" value="NZ_JAFFZE010000003.1"/>
</dbReference>